<feature type="compositionally biased region" description="Basic and acidic residues" evidence="18">
    <location>
        <begin position="558"/>
        <end position="593"/>
    </location>
</feature>
<keyword evidence="21" id="KW-1185">Reference proteome</keyword>
<dbReference type="FunFam" id="3.60.21.10:FF:000011">
    <property type="entry name" value="Double-strand break repair protein"/>
    <property type="match status" value="1"/>
</dbReference>
<comment type="cofactor">
    <cofactor evidence="1 16">
        <name>Mn(2+)</name>
        <dbReference type="ChEBI" id="CHEBI:29035"/>
    </cofactor>
</comment>
<evidence type="ECO:0000256" key="13">
    <source>
        <dbReference type="ARBA" id="ARBA00023211"/>
    </source>
</evidence>
<reference evidence="20 21" key="1">
    <citation type="submission" date="2014-07" db="EMBL/GenBank/DDBJ databases">
        <title>Genomic and transcriptomic analysis on Apis cerana provide comprehensive insights into honey bee biology.</title>
        <authorList>
            <person name="Diao Q."/>
            <person name="Sun L."/>
            <person name="Zheng H."/>
            <person name="Zheng H."/>
            <person name="Xu S."/>
            <person name="Wang S."/>
            <person name="Zeng Z."/>
            <person name="Hu F."/>
            <person name="Su S."/>
            <person name="Wu J."/>
        </authorList>
    </citation>
    <scope>NUCLEOTIDE SEQUENCE [LARGE SCALE GENOMIC DNA]</scope>
    <source>
        <tissue evidence="20">Pupae without intestine</tissue>
    </source>
</reference>
<dbReference type="InterPro" id="IPR003701">
    <property type="entry name" value="Mre11"/>
</dbReference>
<keyword evidence="7" id="KW-0479">Metal-binding</keyword>
<keyword evidence="6 16" id="KW-0540">Nuclease</keyword>
<evidence type="ECO:0000256" key="7">
    <source>
        <dbReference type="ARBA" id="ARBA00022723"/>
    </source>
</evidence>
<organism evidence="20 21">
    <name type="scientific">Apis cerana cerana</name>
    <name type="common">Oriental honeybee</name>
    <dbReference type="NCBI Taxonomy" id="94128"/>
    <lineage>
        <taxon>Eukaryota</taxon>
        <taxon>Metazoa</taxon>
        <taxon>Ecdysozoa</taxon>
        <taxon>Arthropoda</taxon>
        <taxon>Hexapoda</taxon>
        <taxon>Insecta</taxon>
        <taxon>Pterygota</taxon>
        <taxon>Neoptera</taxon>
        <taxon>Endopterygota</taxon>
        <taxon>Hymenoptera</taxon>
        <taxon>Apocrita</taxon>
        <taxon>Aculeata</taxon>
        <taxon>Apoidea</taxon>
        <taxon>Anthophila</taxon>
        <taxon>Apidae</taxon>
        <taxon>Apis</taxon>
    </lineage>
</organism>
<evidence type="ECO:0000256" key="18">
    <source>
        <dbReference type="SAM" id="MobiDB-lite"/>
    </source>
</evidence>
<evidence type="ECO:0000256" key="16">
    <source>
        <dbReference type="PIRNR" id="PIRNR000882"/>
    </source>
</evidence>
<dbReference type="PANTHER" id="PTHR10139:SF1">
    <property type="entry name" value="DOUBLE-STRAND BREAK REPAIR PROTEIN MRE11"/>
    <property type="match status" value="1"/>
</dbReference>
<keyword evidence="13 16" id="KW-0464">Manganese</keyword>
<evidence type="ECO:0000256" key="17">
    <source>
        <dbReference type="PIRSR" id="PIRSR000882-1"/>
    </source>
</evidence>
<keyword evidence="14 16" id="KW-0539">Nucleus</keyword>
<dbReference type="Gene3D" id="3.30.110.110">
    <property type="entry name" value="Mre11, capping domain"/>
    <property type="match status" value="1"/>
</dbReference>
<evidence type="ECO:0000256" key="5">
    <source>
        <dbReference type="ARBA" id="ARBA00022454"/>
    </source>
</evidence>
<dbReference type="PANTHER" id="PTHR10139">
    <property type="entry name" value="DOUBLE-STRAND BREAK REPAIR PROTEIN MRE11"/>
    <property type="match status" value="1"/>
</dbReference>
<evidence type="ECO:0000256" key="10">
    <source>
        <dbReference type="ARBA" id="ARBA00022801"/>
    </source>
</evidence>
<keyword evidence="11 16" id="KW-0269">Exonuclease</keyword>
<dbReference type="EMBL" id="KZ288206">
    <property type="protein sequence ID" value="PBC33090.1"/>
    <property type="molecule type" value="Genomic_DNA"/>
</dbReference>
<accession>A0A2A3EN20</accession>
<evidence type="ECO:0000256" key="14">
    <source>
        <dbReference type="ARBA" id="ARBA00023242"/>
    </source>
</evidence>
<keyword evidence="12 16" id="KW-0234">DNA repair</keyword>
<dbReference type="InterPro" id="IPR038487">
    <property type="entry name" value="Mre11_capping_dom"/>
</dbReference>
<feature type="active site" description="Proton donor" evidence="17">
    <location>
        <position position="137"/>
    </location>
</feature>
<evidence type="ECO:0000256" key="3">
    <source>
        <dbReference type="ARBA" id="ARBA00004286"/>
    </source>
</evidence>
<dbReference type="GO" id="GO:0008296">
    <property type="term" value="F:3'-5'-DNA exonuclease activity"/>
    <property type="evidence" value="ECO:0007669"/>
    <property type="project" value="InterPro"/>
</dbReference>
<dbReference type="CDD" id="cd00840">
    <property type="entry name" value="MPP_Mre11_N"/>
    <property type="match status" value="1"/>
</dbReference>
<evidence type="ECO:0000259" key="19">
    <source>
        <dbReference type="SMART" id="SM01347"/>
    </source>
</evidence>
<keyword evidence="8 16" id="KW-0255">Endonuclease</keyword>
<dbReference type="Pfam" id="PF04152">
    <property type="entry name" value="Mre11_DNA_bind"/>
    <property type="match status" value="1"/>
</dbReference>
<dbReference type="GO" id="GO:0030145">
    <property type="term" value="F:manganese ion binding"/>
    <property type="evidence" value="ECO:0007669"/>
    <property type="project" value="UniProtKB-UniRule"/>
</dbReference>
<evidence type="ECO:0000256" key="12">
    <source>
        <dbReference type="ARBA" id="ARBA00023204"/>
    </source>
</evidence>
<evidence type="ECO:0000313" key="20">
    <source>
        <dbReference type="EMBL" id="PBC33090.1"/>
    </source>
</evidence>
<dbReference type="OrthoDB" id="30417at2759"/>
<comment type="similarity">
    <text evidence="4 16">Belongs to the MRE11/RAD32 family.</text>
</comment>
<dbReference type="GO" id="GO:0031573">
    <property type="term" value="P:mitotic intra-S DNA damage checkpoint signaling"/>
    <property type="evidence" value="ECO:0007669"/>
    <property type="project" value="TreeGrafter"/>
</dbReference>
<feature type="domain" description="Mre11 DNA-binding" evidence="19">
    <location>
        <begin position="300"/>
        <end position="476"/>
    </location>
</feature>
<name>A0A2A3EN20_APICC</name>
<dbReference type="GO" id="GO:0000723">
    <property type="term" value="P:telomere maintenance"/>
    <property type="evidence" value="ECO:0007669"/>
    <property type="project" value="TreeGrafter"/>
</dbReference>
<dbReference type="InterPro" id="IPR004843">
    <property type="entry name" value="Calcineurin-like_PHP"/>
</dbReference>
<evidence type="ECO:0000256" key="4">
    <source>
        <dbReference type="ARBA" id="ARBA00009028"/>
    </source>
</evidence>
<dbReference type="InterPro" id="IPR029052">
    <property type="entry name" value="Metallo-depent_PP-like"/>
</dbReference>
<dbReference type="Gene3D" id="3.60.21.10">
    <property type="match status" value="1"/>
</dbReference>
<feature type="region of interest" description="Disordered" evidence="18">
    <location>
        <begin position="556"/>
        <end position="610"/>
    </location>
</feature>
<dbReference type="SMART" id="SM01347">
    <property type="entry name" value="Mre11_DNA_bind"/>
    <property type="match status" value="1"/>
</dbReference>
<dbReference type="GO" id="GO:0006303">
    <property type="term" value="P:double-strand break repair via nonhomologous end joining"/>
    <property type="evidence" value="ECO:0007669"/>
    <property type="project" value="TreeGrafter"/>
</dbReference>
<dbReference type="GO" id="GO:0007095">
    <property type="term" value="P:mitotic G2 DNA damage checkpoint signaling"/>
    <property type="evidence" value="ECO:0007669"/>
    <property type="project" value="TreeGrafter"/>
</dbReference>
<dbReference type="GO" id="GO:0030870">
    <property type="term" value="C:Mre11 complex"/>
    <property type="evidence" value="ECO:0007669"/>
    <property type="project" value="UniProtKB-UniRule"/>
</dbReference>
<keyword evidence="10 16" id="KW-0378">Hydrolase</keyword>
<comment type="subcellular location">
    <subcellularLocation>
        <location evidence="3">Chromosome</location>
    </subcellularLocation>
    <subcellularLocation>
        <location evidence="2 16">Nucleus</location>
    </subcellularLocation>
</comment>
<comment type="function">
    <text evidence="16">Core component of the MRN complex, which plays a central role in double-strand break (DSB) repair, DNA recombination, maintenance of telomere integrity and meiosis. The MRN complex is involved in the repair of DNA double-strand breaks (DSBs) via homologous recombination (HR), an error-free mechanism which primarily occurs during S and G2 phases. The complex (1) mediates the end resection of damaged DNA, which generates proper single-stranded DNA, a key initial steps in HR, and is (2) required for the recruitment of other repair factors and efficient activation of ATM and ATR upon DNA damage. Within the MRN complex, MRE11 possesses both single-strand endonuclease activity and double-strand-specific 3'-5' exonuclease activity. MRE11 first endonucleolytically cleaves the 5' strand at DNA DSB ends to prevent non-homologous end joining (NHEJ) and licence HR. It then generates a single-stranded DNA gap via 3' to 5' exonucleolytic degradation, which is required for single-strand invasion and recombination.</text>
</comment>
<dbReference type="Proteomes" id="UP000242457">
    <property type="component" value="Unassembled WGS sequence"/>
</dbReference>
<keyword evidence="15 16" id="KW-0469">Meiosis</keyword>
<keyword evidence="9 16" id="KW-0227">DNA damage</keyword>
<evidence type="ECO:0000313" key="21">
    <source>
        <dbReference type="Proteomes" id="UP000242457"/>
    </source>
</evidence>
<dbReference type="STRING" id="94128.A0A2A3EN20"/>
<keyword evidence="5" id="KW-0158">Chromosome</keyword>
<sequence>MSSMPINNTNEKTNPDDSIKILIATDIHLGFEYNKKRGQQSEDSFITFEEILQYGKEYEVDFILLGGDLFHDTKPSQTAILRCMELLRKYCLGTKEIKIQFLSDPEVIFRHCAYKTVNYEDPNLNISMPIFSIHGNHDDPSFGAIGSMDLLSVSGLINYFGKWTDLTKINIPPLIIKKGETHIALYGLSYINDQRLSRLLRDFKIDMLRPTEITDCFNIFVLHQNRAKHDEYTYIPQNKLPKFLNLIIWGHEHECRITPEFIPDVEYFISQPGSSIATSLCEGESKPKHIGILTVNKMKFKLQKLKLQTVRPFIFDNLILKDEEIPKNYAERLSESVFKFIDNYIQNELMPKAALQLSGHPKQPILPLLRLRIFYNSDEEIFDEIKLTQKYCDEVANPMDIVIFRKQKNVNKKSNFSNSLEDDFEDIAQVFNFDDDEKNWNKTVQGGIKKHFSLKENKDKLTVLTVNGLNEALNRFVNMADLDAFKGIVNHQMNKTITHLETCEVDTSESIRNEIKNIRDKRIEEEKEDTMIQTVFNNVKNQAECFEIDSDINLSDEDEKKNMIPKTKRGERSTRGRSSRGDYGRNKTKEITAKKISSKIDGIEKRKTKKQDQNILENYMESKKNKIKI</sequence>
<evidence type="ECO:0000256" key="9">
    <source>
        <dbReference type="ARBA" id="ARBA00022763"/>
    </source>
</evidence>
<dbReference type="GO" id="GO:0000014">
    <property type="term" value="F:single-stranded DNA endodeoxyribonuclease activity"/>
    <property type="evidence" value="ECO:0007669"/>
    <property type="project" value="TreeGrafter"/>
</dbReference>
<dbReference type="GO" id="GO:0000724">
    <property type="term" value="P:double-strand break repair via homologous recombination"/>
    <property type="evidence" value="ECO:0007669"/>
    <property type="project" value="TreeGrafter"/>
</dbReference>
<gene>
    <name evidence="20" type="ORF">APICC_01418</name>
</gene>
<dbReference type="GO" id="GO:0097552">
    <property type="term" value="P:mitochondrial double-strand break repair via homologous recombination"/>
    <property type="evidence" value="ECO:0007669"/>
    <property type="project" value="TreeGrafter"/>
</dbReference>
<dbReference type="GO" id="GO:0042138">
    <property type="term" value="P:meiotic DNA double-strand break formation"/>
    <property type="evidence" value="ECO:0007669"/>
    <property type="project" value="TreeGrafter"/>
</dbReference>
<evidence type="ECO:0000256" key="11">
    <source>
        <dbReference type="ARBA" id="ARBA00022839"/>
    </source>
</evidence>
<dbReference type="InterPro" id="IPR007281">
    <property type="entry name" value="Mre11_DNA-bd"/>
</dbReference>
<evidence type="ECO:0000256" key="2">
    <source>
        <dbReference type="ARBA" id="ARBA00004123"/>
    </source>
</evidence>
<dbReference type="Pfam" id="PF00149">
    <property type="entry name" value="Metallophos"/>
    <property type="match status" value="1"/>
</dbReference>
<protein>
    <recommendedName>
        <fullName evidence="16">Double-strand break repair protein</fullName>
    </recommendedName>
</protein>
<dbReference type="InterPro" id="IPR041796">
    <property type="entry name" value="Mre11_N"/>
</dbReference>
<dbReference type="SUPFAM" id="SSF56300">
    <property type="entry name" value="Metallo-dependent phosphatases"/>
    <property type="match status" value="1"/>
</dbReference>
<dbReference type="AlphaFoldDB" id="A0A2A3EN20"/>
<evidence type="ECO:0000256" key="1">
    <source>
        <dbReference type="ARBA" id="ARBA00001936"/>
    </source>
</evidence>
<evidence type="ECO:0000256" key="8">
    <source>
        <dbReference type="ARBA" id="ARBA00022759"/>
    </source>
</evidence>
<evidence type="ECO:0000256" key="15">
    <source>
        <dbReference type="ARBA" id="ARBA00023254"/>
    </source>
</evidence>
<proteinExistence type="inferred from homology"/>
<evidence type="ECO:0000256" key="6">
    <source>
        <dbReference type="ARBA" id="ARBA00022722"/>
    </source>
</evidence>
<dbReference type="GO" id="GO:0035861">
    <property type="term" value="C:site of double-strand break"/>
    <property type="evidence" value="ECO:0007669"/>
    <property type="project" value="TreeGrafter"/>
</dbReference>
<dbReference type="PIRSF" id="PIRSF000882">
    <property type="entry name" value="DSB_repair_MRE11"/>
    <property type="match status" value="1"/>
</dbReference>